<dbReference type="InterPro" id="IPR013785">
    <property type="entry name" value="Aldolase_TIM"/>
</dbReference>
<dbReference type="Gene3D" id="2.60.40.1180">
    <property type="entry name" value="Golgi alpha-mannosidase II"/>
    <property type="match status" value="1"/>
</dbReference>
<dbReference type="EMBL" id="CDMC01000007">
    <property type="protein sequence ID" value="CEN62885.1"/>
    <property type="molecule type" value="Genomic_DNA"/>
</dbReference>
<keyword evidence="6 8" id="KW-1015">Disulfide bond</keyword>
<feature type="signal peptide" evidence="9">
    <location>
        <begin position="1"/>
        <end position="20"/>
    </location>
</feature>
<dbReference type="InterPro" id="IPR002241">
    <property type="entry name" value="Glyco_hydro_27"/>
</dbReference>
<organism evidence="11 12">
    <name type="scientific">Aspergillus calidoustus</name>
    <dbReference type="NCBI Taxonomy" id="454130"/>
    <lineage>
        <taxon>Eukaryota</taxon>
        <taxon>Fungi</taxon>
        <taxon>Dikarya</taxon>
        <taxon>Ascomycota</taxon>
        <taxon>Pezizomycotina</taxon>
        <taxon>Eurotiomycetes</taxon>
        <taxon>Eurotiomycetidae</taxon>
        <taxon>Eurotiales</taxon>
        <taxon>Aspergillaceae</taxon>
        <taxon>Aspergillus</taxon>
        <taxon>Aspergillus subgen. Nidulantes</taxon>
    </lineage>
</organism>
<evidence type="ECO:0000256" key="5">
    <source>
        <dbReference type="ARBA" id="ARBA00022801"/>
    </source>
</evidence>
<evidence type="ECO:0000256" key="7">
    <source>
        <dbReference type="ARBA" id="ARBA00023295"/>
    </source>
</evidence>
<comment type="catalytic activity">
    <reaction evidence="1 8">
        <text>Hydrolysis of terminal, non-reducing alpha-D-galactose residues in alpha-D-galactosides, including galactose oligosaccharides, galactomannans and galactolipids.</text>
        <dbReference type="EC" id="3.2.1.22"/>
    </reaction>
</comment>
<dbReference type="InterPro" id="IPR017853">
    <property type="entry name" value="GH"/>
</dbReference>
<dbReference type="STRING" id="454130.A0A0U5GTE2"/>
<dbReference type="PRINTS" id="PR00740">
    <property type="entry name" value="GLHYDRLASE27"/>
</dbReference>
<dbReference type="CDD" id="cd14792">
    <property type="entry name" value="GH27"/>
    <property type="match status" value="1"/>
</dbReference>
<evidence type="ECO:0000256" key="3">
    <source>
        <dbReference type="ARBA" id="ARBA00012755"/>
    </source>
</evidence>
<evidence type="ECO:0000256" key="6">
    <source>
        <dbReference type="ARBA" id="ARBA00023157"/>
    </source>
</evidence>
<gene>
    <name evidence="11" type="ORF">ASPCAL09514</name>
</gene>
<dbReference type="PANTHER" id="PTHR11452:SF61">
    <property type="entry name" value="ALPHA-GALACTOSIDASE B-RELATED"/>
    <property type="match status" value="1"/>
</dbReference>
<dbReference type="Pfam" id="PF16499">
    <property type="entry name" value="Melibiase_2"/>
    <property type="match status" value="1"/>
</dbReference>
<feature type="chain" id="PRO_5006858195" description="Alpha-galactosidase" evidence="9">
    <location>
        <begin position="21"/>
        <end position="438"/>
    </location>
</feature>
<dbReference type="EC" id="3.2.1.22" evidence="3 8"/>
<evidence type="ECO:0000256" key="2">
    <source>
        <dbReference type="ARBA" id="ARBA00009743"/>
    </source>
</evidence>
<dbReference type="Pfam" id="PF17801">
    <property type="entry name" value="Melibiase_C"/>
    <property type="match status" value="1"/>
</dbReference>
<dbReference type="AlphaFoldDB" id="A0A0U5GTE2"/>
<comment type="similarity">
    <text evidence="2 8">Belongs to the glycosyl hydrolase 27 family.</text>
</comment>
<evidence type="ECO:0000256" key="1">
    <source>
        <dbReference type="ARBA" id="ARBA00001255"/>
    </source>
</evidence>
<evidence type="ECO:0000256" key="4">
    <source>
        <dbReference type="ARBA" id="ARBA00022729"/>
    </source>
</evidence>
<name>A0A0U5GTE2_ASPCI</name>
<feature type="domain" description="Alpha galactosidase C-terminal" evidence="10">
    <location>
        <begin position="333"/>
        <end position="408"/>
    </location>
</feature>
<sequence length="438" mass="49155">MLISVITIGGLAALTGRTSALDTGVGKLPKLGYNTFNAFGCQYDEDVVLSQAKAMKDLGLVDLGYNSFLLDDCMTEKTRDSNGRLVADAEKFPHGLKRLTSRLKSLGISSSAYSDAGHWTCAGYPGSYGHEAQDLESWEHWGFDYLKYDNCFIPFDNVTQENVYGRYKRMADAIADRAAKKPHSKPFQFSLCEWGWQQPWIWARQLGQSWRVNGDIKPWWSSIASIINTASFVSSTTDFYGRNDYDILEVGNYGQGEPHGNMTYDEEKSHFTAWALLKSPLLISANLTNITRQSLEILSNKDLLRINQDPHVGGSISPFRWGINPDFTFNETHPAQYWTGNSSYGVVFMLLNTLDTTEVMSFNLTESWAIRAGRLYDVYDMWSHTHNGTAYRNLTVTVPPHGVAALLLNDAGPEQSGVEPYCAGWWQCSYPNGTYYSN</sequence>
<keyword evidence="4 9" id="KW-0732">Signal</keyword>
<protein>
    <recommendedName>
        <fullName evidence="3 8">Alpha-galactosidase</fullName>
        <ecNumber evidence="3 8">3.2.1.22</ecNumber>
    </recommendedName>
    <alternativeName>
        <fullName evidence="8">Melibiase</fullName>
    </alternativeName>
</protein>
<dbReference type="GO" id="GO:0004557">
    <property type="term" value="F:alpha-galactosidase activity"/>
    <property type="evidence" value="ECO:0007669"/>
    <property type="project" value="UniProtKB-EC"/>
</dbReference>
<proteinExistence type="inferred from homology"/>
<evidence type="ECO:0000259" key="10">
    <source>
        <dbReference type="Pfam" id="PF17801"/>
    </source>
</evidence>
<keyword evidence="7 8" id="KW-0326">Glycosidase</keyword>
<dbReference type="Proteomes" id="UP000054771">
    <property type="component" value="Unassembled WGS sequence"/>
</dbReference>
<dbReference type="SUPFAM" id="SSF51445">
    <property type="entry name" value="(Trans)glycosidases"/>
    <property type="match status" value="1"/>
</dbReference>
<evidence type="ECO:0000256" key="8">
    <source>
        <dbReference type="RuleBase" id="RU361168"/>
    </source>
</evidence>
<dbReference type="InterPro" id="IPR013780">
    <property type="entry name" value="Glyco_hydro_b"/>
</dbReference>
<dbReference type="OrthoDB" id="5795902at2759"/>
<accession>A0A0U5GTE2</accession>
<keyword evidence="5 8" id="KW-0378">Hydrolase</keyword>
<dbReference type="Gene3D" id="3.20.20.70">
    <property type="entry name" value="Aldolase class I"/>
    <property type="match status" value="1"/>
</dbReference>
<dbReference type="InterPro" id="IPR041233">
    <property type="entry name" value="Melibiase_C"/>
</dbReference>
<evidence type="ECO:0000313" key="12">
    <source>
        <dbReference type="Proteomes" id="UP000054771"/>
    </source>
</evidence>
<dbReference type="PANTHER" id="PTHR11452">
    <property type="entry name" value="ALPHA-GALACTOSIDASE/ALPHA-N-ACETYLGALACTOSAMINIDASE"/>
    <property type="match status" value="1"/>
</dbReference>
<dbReference type="SUPFAM" id="SSF51011">
    <property type="entry name" value="Glycosyl hydrolase domain"/>
    <property type="match status" value="1"/>
</dbReference>
<evidence type="ECO:0000313" key="11">
    <source>
        <dbReference type="EMBL" id="CEN62885.1"/>
    </source>
</evidence>
<evidence type="ECO:0000256" key="9">
    <source>
        <dbReference type="SAM" id="SignalP"/>
    </source>
</evidence>
<dbReference type="GO" id="GO:0005975">
    <property type="term" value="P:carbohydrate metabolic process"/>
    <property type="evidence" value="ECO:0007669"/>
    <property type="project" value="InterPro"/>
</dbReference>
<reference evidence="12" key="1">
    <citation type="journal article" date="2016" name="Genome Announc.">
        <title>Draft genome sequences of fungus Aspergillus calidoustus.</title>
        <authorList>
            <person name="Horn F."/>
            <person name="Linde J."/>
            <person name="Mattern D.J."/>
            <person name="Walther G."/>
            <person name="Guthke R."/>
            <person name="Scherlach K."/>
            <person name="Martin K."/>
            <person name="Brakhage A.A."/>
            <person name="Petzke L."/>
            <person name="Valiante V."/>
        </authorList>
    </citation>
    <scope>NUCLEOTIDE SEQUENCE [LARGE SCALE GENOMIC DNA]</scope>
    <source>
        <strain evidence="12">SF006504</strain>
    </source>
</reference>
<dbReference type="OMA" id="FGLYHDI"/>
<keyword evidence="12" id="KW-1185">Reference proteome</keyword>